<gene>
    <name evidence="1" type="ORF">Fmac_024837</name>
</gene>
<accession>A0ABD1LQI0</accession>
<sequence length="994" mass="108786">MSVLRLMLQTSIAGHHRSRGQTLDREDGFQLLAVSVQELMHLSFANLVTQLAVNQKPTSVARVCGIRSSNDHHQIFNARNDGIVIRGANDVATDTSAETRKVEGKLDTLVNLVARPVVNQKPACVARHPEAYAVDIYSRGVQDVATDTSVETRKVEAKLDALVNLVAQLTVNQKPTSIATVCGIRSSNDNHTNRTWLPTPSSFSARNDAIVIRGVQDVAIDTSAETRKVEGKQDALVNLVTQLAVNQNPTYVARVYGIRSSNDHHTNVFHDVAIDTSAETRKVDGKLDALVILVTQLTVNQKPASVARVCGIRSSNDHHTNVCPSFFGSRNDVIVIRGVHNVATDTSAETRKVEGKQDALMNLVTKLVVNQKPASVARVCGIRSSNDHQQRSVLLRSTLYFSARNDAIVIRRVHDVATDTFAETRKVEGKLYALVNMVSQLALNQKPISVARVYGIRSSNDHHTNDVFTGTSAETRKVEGKLDAPVNLVTQLALNQKPASVARVCGIRSSNDHHTNRRWLATPSSFSVRNDAIVIRGVHDVATDTSAENRKVEGKQDALVNLVTQLAVNKNPTSVAIVCGIRSSNDHHTNRIWLPTPSTSGARNDAIVFRGVHNGATDTSAETRKVEAKLDDLVNLVTQLAVNHKPTSIARDCHHSSKSQTLDREDDIQLLAVSVQEMIPLSLEEFMTWLQIHLLKVESFSARYVAVVIRGVHNVATDTSAETRKKEGKLDALVNLVTQLAQPGVNEHPEAYAANIYSRAPQQGVHDVATDTSTETRKGEGKLDALVNLVTQLAVNQKPTSVARQPGVNEYPEAYAANIYNTSAETREVEGKLDALVKLVTQLAVNQKPASVARVSHHNCRGQKLDREDDTSVETRKMEGKLDALVNMVTRLAVNQKPASVARHPEAYAANIYSRPPQQQRPYTLQRRWLPTPSIFGARNDANVIRGVHDVAIDTFAETGKVEGKLDALVNFVTQLYVNQKPASVASVCGHPFI</sequence>
<comment type="caution">
    <text evidence="1">The sequence shown here is derived from an EMBL/GenBank/DDBJ whole genome shotgun (WGS) entry which is preliminary data.</text>
</comment>
<reference evidence="1 2" key="1">
    <citation type="submission" date="2024-08" db="EMBL/GenBank/DDBJ databases">
        <title>Insights into the chromosomal genome structure of Flemingia macrophylla.</title>
        <authorList>
            <person name="Ding Y."/>
            <person name="Zhao Y."/>
            <person name="Bi W."/>
            <person name="Wu M."/>
            <person name="Zhao G."/>
            <person name="Gong Y."/>
            <person name="Li W."/>
            <person name="Zhang P."/>
        </authorList>
    </citation>
    <scope>NUCLEOTIDE SEQUENCE [LARGE SCALE GENOMIC DNA]</scope>
    <source>
        <strain evidence="1">DYQJB</strain>
        <tissue evidence="1">Leaf</tissue>
    </source>
</reference>
<dbReference type="AlphaFoldDB" id="A0ABD1LQI0"/>
<name>A0ABD1LQI0_9FABA</name>
<organism evidence="1 2">
    <name type="scientific">Flemingia macrophylla</name>
    <dbReference type="NCBI Taxonomy" id="520843"/>
    <lineage>
        <taxon>Eukaryota</taxon>
        <taxon>Viridiplantae</taxon>
        <taxon>Streptophyta</taxon>
        <taxon>Embryophyta</taxon>
        <taxon>Tracheophyta</taxon>
        <taxon>Spermatophyta</taxon>
        <taxon>Magnoliopsida</taxon>
        <taxon>eudicotyledons</taxon>
        <taxon>Gunneridae</taxon>
        <taxon>Pentapetalae</taxon>
        <taxon>rosids</taxon>
        <taxon>fabids</taxon>
        <taxon>Fabales</taxon>
        <taxon>Fabaceae</taxon>
        <taxon>Papilionoideae</taxon>
        <taxon>50 kb inversion clade</taxon>
        <taxon>NPAAA clade</taxon>
        <taxon>indigoferoid/millettioid clade</taxon>
        <taxon>Phaseoleae</taxon>
        <taxon>Flemingia</taxon>
    </lineage>
</organism>
<dbReference type="EMBL" id="JBGMDY010000008">
    <property type="protein sequence ID" value="KAL2325779.1"/>
    <property type="molecule type" value="Genomic_DNA"/>
</dbReference>
<proteinExistence type="predicted"/>
<protein>
    <submittedName>
        <fullName evidence="1">Uncharacterized protein</fullName>
    </submittedName>
</protein>
<keyword evidence="2" id="KW-1185">Reference proteome</keyword>
<evidence type="ECO:0000313" key="2">
    <source>
        <dbReference type="Proteomes" id="UP001603857"/>
    </source>
</evidence>
<evidence type="ECO:0000313" key="1">
    <source>
        <dbReference type="EMBL" id="KAL2325779.1"/>
    </source>
</evidence>
<dbReference type="Proteomes" id="UP001603857">
    <property type="component" value="Unassembled WGS sequence"/>
</dbReference>